<name>A0A239AJU1_9FIRM</name>
<protein>
    <submittedName>
        <fullName evidence="1">Uncharacterized protein</fullName>
    </submittedName>
</protein>
<evidence type="ECO:0000313" key="1">
    <source>
        <dbReference type="EMBL" id="SNR95651.1"/>
    </source>
</evidence>
<gene>
    <name evidence="1" type="ORF">SAMN05446037_100277</name>
</gene>
<evidence type="ECO:0000313" key="2">
    <source>
        <dbReference type="Proteomes" id="UP000198304"/>
    </source>
</evidence>
<dbReference type="EMBL" id="FZOJ01000002">
    <property type="protein sequence ID" value="SNR95651.1"/>
    <property type="molecule type" value="Genomic_DNA"/>
</dbReference>
<dbReference type="RefSeq" id="WP_089281281.1">
    <property type="nucleotide sequence ID" value="NZ_FZOJ01000002.1"/>
</dbReference>
<dbReference type="Proteomes" id="UP000198304">
    <property type="component" value="Unassembled WGS sequence"/>
</dbReference>
<keyword evidence="2" id="KW-1185">Reference proteome</keyword>
<accession>A0A239AJU1</accession>
<dbReference type="AlphaFoldDB" id="A0A239AJU1"/>
<sequence length="61" mass="7097">MEYIKRKTEYLGEYSIEKEEIFRGEVKEIIELLNSMAKESDEEKLIIHCGNGETVTLDGDE</sequence>
<reference evidence="1 2" key="1">
    <citation type="submission" date="2017-06" db="EMBL/GenBank/DDBJ databases">
        <authorList>
            <person name="Kim H.J."/>
            <person name="Triplett B.A."/>
        </authorList>
    </citation>
    <scope>NUCLEOTIDE SEQUENCE [LARGE SCALE GENOMIC DNA]</scope>
    <source>
        <strain evidence="1 2">SCA</strain>
    </source>
</reference>
<proteinExistence type="predicted"/>
<organism evidence="1 2">
    <name type="scientific">Anaerovirgula multivorans</name>
    <dbReference type="NCBI Taxonomy" id="312168"/>
    <lineage>
        <taxon>Bacteria</taxon>
        <taxon>Bacillati</taxon>
        <taxon>Bacillota</taxon>
        <taxon>Clostridia</taxon>
        <taxon>Peptostreptococcales</taxon>
        <taxon>Natronincolaceae</taxon>
        <taxon>Anaerovirgula</taxon>
    </lineage>
</organism>